<evidence type="ECO:0000313" key="9">
    <source>
        <dbReference type="EMBL" id="CAK8992442.1"/>
    </source>
</evidence>
<feature type="region of interest" description="Disordered" evidence="6">
    <location>
        <begin position="333"/>
        <end position="360"/>
    </location>
</feature>
<gene>
    <name evidence="8" type="ORF">CCMP2556_LOCUS207</name>
    <name evidence="9" type="ORF">CCMP2556_LOCUS2865</name>
</gene>
<name>A0ABP0HQG0_9DINO</name>
<protein>
    <recommendedName>
        <fullName evidence="7">RING-type domain-containing protein</fullName>
    </recommendedName>
</protein>
<dbReference type="InterPro" id="IPR002110">
    <property type="entry name" value="Ankyrin_rpt"/>
</dbReference>
<dbReference type="SUPFAM" id="SSF48403">
    <property type="entry name" value="Ankyrin repeat"/>
    <property type="match status" value="1"/>
</dbReference>
<proteinExistence type="predicted"/>
<evidence type="ECO:0000256" key="4">
    <source>
        <dbReference type="PROSITE-ProRule" id="PRU00023"/>
    </source>
</evidence>
<evidence type="ECO:0000259" key="7">
    <source>
        <dbReference type="PROSITE" id="PS50089"/>
    </source>
</evidence>
<dbReference type="Gene3D" id="3.30.40.10">
    <property type="entry name" value="Zinc/RING finger domain, C3HC4 (zinc finger)"/>
    <property type="match status" value="1"/>
</dbReference>
<dbReference type="PROSITE" id="PS50088">
    <property type="entry name" value="ANK_REPEAT"/>
    <property type="match status" value="1"/>
</dbReference>
<evidence type="ECO:0000256" key="2">
    <source>
        <dbReference type="ARBA" id="ARBA00022771"/>
    </source>
</evidence>
<keyword evidence="10" id="KW-1185">Reference proteome</keyword>
<dbReference type="Pfam" id="PF13639">
    <property type="entry name" value="zf-RING_2"/>
    <property type="match status" value="1"/>
</dbReference>
<dbReference type="Proteomes" id="UP001642484">
    <property type="component" value="Unassembled WGS sequence"/>
</dbReference>
<reference evidence="9 10" key="1">
    <citation type="submission" date="2024-02" db="EMBL/GenBank/DDBJ databases">
        <authorList>
            <person name="Chen Y."/>
            <person name="Shah S."/>
            <person name="Dougan E. K."/>
            <person name="Thang M."/>
            <person name="Chan C."/>
        </authorList>
    </citation>
    <scope>NUCLEOTIDE SEQUENCE [LARGE SCALE GENOMIC DNA]</scope>
</reference>
<sequence length="360" mass="38798">MRRGPLFSSAGPLERSASWALPEPSLFQPGGGPTIAHTIEVSKRPEDLRLVSAAAAGDLSAVETALHHAALEAHVRLPGFLRATTALHAASSAGAVDVVRHLLEARAAVAGRHGQLRALTPLHDAATEEVALVLLAARGNPWANDPREPDPAWYHEQRNRHAVATLIRQRRSDASPVAGDSSPSMAALPRLPSLPLSSAELQAIRRSFSVKGSTILQLLRRSPDEDAESAECSICMIEITADDDILSLPCGGSHGKSSTCRPHAFHQLCLERWLLTKAGACPICRHSLRGKRKTQSAPARHREIQELPTLQPLQLQPLQPSVIAPQLSRVPVAKPRTRSAYSRHPSGLPLPEIDGRSLLR</sequence>
<feature type="repeat" description="ANK" evidence="4">
    <location>
        <begin position="82"/>
        <end position="114"/>
    </location>
</feature>
<dbReference type="SUPFAM" id="SSF57850">
    <property type="entry name" value="RING/U-box"/>
    <property type="match status" value="1"/>
</dbReference>
<dbReference type="PANTHER" id="PTHR45969:SF69">
    <property type="entry name" value="FINGER DOMAIN PROTEIN, PUTATIVE (AFU_ORTHOLOGUE AFUA_3G12190)-RELATED"/>
    <property type="match status" value="1"/>
</dbReference>
<evidence type="ECO:0000256" key="6">
    <source>
        <dbReference type="SAM" id="MobiDB-lite"/>
    </source>
</evidence>
<dbReference type="EMBL" id="CAXAMN010001113">
    <property type="protein sequence ID" value="CAK8992442.1"/>
    <property type="molecule type" value="Genomic_DNA"/>
</dbReference>
<dbReference type="EMBL" id="CAXAMN010000002">
    <property type="protein sequence ID" value="CAK8985642.1"/>
    <property type="molecule type" value="Genomic_DNA"/>
</dbReference>
<keyword evidence="3" id="KW-0862">Zinc</keyword>
<evidence type="ECO:0000256" key="3">
    <source>
        <dbReference type="ARBA" id="ARBA00022833"/>
    </source>
</evidence>
<dbReference type="InterPro" id="IPR013083">
    <property type="entry name" value="Znf_RING/FYVE/PHD"/>
</dbReference>
<dbReference type="InterPro" id="IPR001841">
    <property type="entry name" value="Znf_RING"/>
</dbReference>
<organism evidence="9 10">
    <name type="scientific">Durusdinium trenchii</name>
    <dbReference type="NCBI Taxonomy" id="1381693"/>
    <lineage>
        <taxon>Eukaryota</taxon>
        <taxon>Sar</taxon>
        <taxon>Alveolata</taxon>
        <taxon>Dinophyceae</taxon>
        <taxon>Suessiales</taxon>
        <taxon>Symbiodiniaceae</taxon>
        <taxon>Durusdinium</taxon>
    </lineage>
</organism>
<keyword evidence="1" id="KW-0479">Metal-binding</keyword>
<keyword evidence="2 5" id="KW-0863">Zinc-finger</keyword>
<dbReference type="InterPro" id="IPR036770">
    <property type="entry name" value="Ankyrin_rpt-contain_sf"/>
</dbReference>
<keyword evidence="4" id="KW-0040">ANK repeat</keyword>
<evidence type="ECO:0000313" key="8">
    <source>
        <dbReference type="EMBL" id="CAK8985642.1"/>
    </source>
</evidence>
<evidence type="ECO:0000256" key="1">
    <source>
        <dbReference type="ARBA" id="ARBA00022723"/>
    </source>
</evidence>
<dbReference type="PROSITE" id="PS50297">
    <property type="entry name" value="ANK_REP_REGION"/>
    <property type="match status" value="1"/>
</dbReference>
<evidence type="ECO:0000313" key="10">
    <source>
        <dbReference type="Proteomes" id="UP001642484"/>
    </source>
</evidence>
<evidence type="ECO:0000256" key="5">
    <source>
        <dbReference type="PROSITE-ProRule" id="PRU00175"/>
    </source>
</evidence>
<dbReference type="CDD" id="cd16448">
    <property type="entry name" value="RING-H2"/>
    <property type="match status" value="1"/>
</dbReference>
<dbReference type="PANTHER" id="PTHR45969">
    <property type="entry name" value="RING ZINC FINGER PROTEIN-RELATED"/>
    <property type="match status" value="1"/>
</dbReference>
<accession>A0ABP0HQG0</accession>
<feature type="domain" description="RING-type" evidence="7">
    <location>
        <begin position="232"/>
        <end position="285"/>
    </location>
</feature>
<comment type="caution">
    <text evidence="9">The sequence shown here is derived from an EMBL/GenBank/DDBJ whole genome shotgun (WGS) entry which is preliminary data.</text>
</comment>
<dbReference type="Pfam" id="PF12796">
    <property type="entry name" value="Ank_2"/>
    <property type="match status" value="1"/>
</dbReference>
<dbReference type="PROSITE" id="PS50089">
    <property type="entry name" value="ZF_RING_2"/>
    <property type="match status" value="1"/>
</dbReference>
<dbReference type="Gene3D" id="1.25.40.20">
    <property type="entry name" value="Ankyrin repeat-containing domain"/>
    <property type="match status" value="1"/>
</dbReference>